<dbReference type="InterPro" id="IPR011650">
    <property type="entry name" value="Peptidase_M20_dimer"/>
</dbReference>
<evidence type="ECO:0000256" key="2">
    <source>
        <dbReference type="ARBA" id="ARBA00022801"/>
    </source>
</evidence>
<dbReference type="Gene3D" id="3.30.70.360">
    <property type="match status" value="1"/>
</dbReference>
<reference evidence="4 5" key="1">
    <citation type="submission" date="2022-02" db="EMBL/GenBank/DDBJ databases">
        <title>Draft genome sequence of Mezorhizobium retamae strain IRAMC:0171 isolated from Retama raetam nodules.</title>
        <authorList>
            <person name="Bengaied R."/>
            <person name="Sbissi I."/>
            <person name="Huber K."/>
            <person name="Ghodbane F."/>
            <person name="Nouioui I."/>
            <person name="Tarhouni M."/>
            <person name="Gtari M."/>
        </authorList>
    </citation>
    <scope>NUCLEOTIDE SEQUENCE [LARGE SCALE GENOMIC DNA]</scope>
    <source>
        <strain evidence="4 5">IRAMC:0171</strain>
    </source>
</reference>
<dbReference type="EMBL" id="JAKREW010000025">
    <property type="protein sequence ID" value="MCG7507478.1"/>
    <property type="molecule type" value="Genomic_DNA"/>
</dbReference>
<accession>A0ABS9QKW7</accession>
<gene>
    <name evidence="4" type="ORF">L4923_20795</name>
</gene>
<dbReference type="CDD" id="cd03884">
    <property type="entry name" value="M20_bAS"/>
    <property type="match status" value="1"/>
</dbReference>
<name>A0ABS9QKW7_9HYPH</name>
<dbReference type="PANTHER" id="PTHR32494">
    <property type="entry name" value="ALLANTOATE DEIMINASE-RELATED"/>
    <property type="match status" value="1"/>
</dbReference>
<dbReference type="NCBIfam" id="TIGR01879">
    <property type="entry name" value="hydantase"/>
    <property type="match status" value="1"/>
</dbReference>
<dbReference type="RefSeq" id="WP_239368665.1">
    <property type="nucleotide sequence ID" value="NZ_JAKREW010000025.1"/>
</dbReference>
<keyword evidence="5" id="KW-1185">Reference proteome</keyword>
<dbReference type="Gene3D" id="3.40.630.10">
    <property type="entry name" value="Zn peptidases"/>
    <property type="match status" value="1"/>
</dbReference>
<sequence length="416" mass="44839">MAAPGENLRINPDRLWDSLMEMAKIGPGVAGGNNRQTLTDADGEGRHLFKRWCDAAGLETGIDKMGTMFARRDGTDPDALPVYVGSHLDTQPTGGKYDGVLGVLGGLEVIRTLNDLGLKTKHPIVVTNWTNEEGARFAPAMLASGVFAGVHTLDYAYSRKDPDGKSFGDELKRIGWLGDEEVGARKMHAYFEYHIEQGPILEAENKQIGVVTHGQGLWWLEFTLTGKEAHTGSTPMNMRVNAGLAMARIFEMVQKVAMENQPGAVGGVGQVKFSPNSRNVLPGTVVFTVDIRSPEQAKLDRMRAAIETEAARIAKELGVGCSVEAVGHFDPVTFDPTLVARVRAAAEKLGYSHMNIISGAGHDACWTARVAPSTMVMCPCVDGLSHNEAEDISKEWAAAGCDVLFHAVAETAEIII</sequence>
<dbReference type="InterPro" id="IPR036264">
    <property type="entry name" value="Bact_exopeptidase_dim_dom"/>
</dbReference>
<proteinExistence type="inferred from homology"/>
<dbReference type="InterPro" id="IPR002933">
    <property type="entry name" value="Peptidase_M20"/>
</dbReference>
<dbReference type="SUPFAM" id="SSF53187">
    <property type="entry name" value="Zn-dependent exopeptidases"/>
    <property type="match status" value="1"/>
</dbReference>
<organism evidence="4 5">
    <name type="scientific">Mesorhizobium retamae</name>
    <dbReference type="NCBI Taxonomy" id="2912854"/>
    <lineage>
        <taxon>Bacteria</taxon>
        <taxon>Pseudomonadati</taxon>
        <taxon>Pseudomonadota</taxon>
        <taxon>Alphaproteobacteria</taxon>
        <taxon>Hyphomicrobiales</taxon>
        <taxon>Phyllobacteriaceae</taxon>
        <taxon>Mesorhizobium</taxon>
    </lineage>
</organism>
<evidence type="ECO:0000313" key="5">
    <source>
        <dbReference type="Proteomes" id="UP001201701"/>
    </source>
</evidence>
<dbReference type="NCBIfam" id="NF006769">
    <property type="entry name" value="PRK09290.1-3"/>
    <property type="match status" value="1"/>
</dbReference>
<dbReference type="SUPFAM" id="SSF55031">
    <property type="entry name" value="Bacterial exopeptidase dimerisation domain"/>
    <property type="match status" value="1"/>
</dbReference>
<dbReference type="InterPro" id="IPR010158">
    <property type="entry name" value="Amidase_Cbmase"/>
</dbReference>
<dbReference type="Pfam" id="PF07687">
    <property type="entry name" value="M20_dimer"/>
    <property type="match status" value="1"/>
</dbReference>
<evidence type="ECO:0000259" key="3">
    <source>
        <dbReference type="Pfam" id="PF07687"/>
    </source>
</evidence>
<dbReference type="Pfam" id="PF01546">
    <property type="entry name" value="Peptidase_M20"/>
    <property type="match status" value="1"/>
</dbReference>
<keyword evidence="2 4" id="KW-0378">Hydrolase</keyword>
<dbReference type="Proteomes" id="UP001201701">
    <property type="component" value="Unassembled WGS sequence"/>
</dbReference>
<comment type="similarity">
    <text evidence="1">Belongs to the peptidase M20 family.</text>
</comment>
<dbReference type="GO" id="GO:0016787">
    <property type="term" value="F:hydrolase activity"/>
    <property type="evidence" value="ECO:0007669"/>
    <property type="project" value="UniProtKB-KW"/>
</dbReference>
<dbReference type="PANTHER" id="PTHR32494:SF5">
    <property type="entry name" value="ALLANTOATE AMIDOHYDROLASE"/>
    <property type="match status" value="1"/>
</dbReference>
<evidence type="ECO:0000256" key="1">
    <source>
        <dbReference type="ARBA" id="ARBA00006153"/>
    </source>
</evidence>
<comment type="caution">
    <text evidence="4">The sequence shown here is derived from an EMBL/GenBank/DDBJ whole genome shotgun (WGS) entry which is preliminary data.</text>
</comment>
<dbReference type="PIRSF" id="PIRSF001235">
    <property type="entry name" value="Amidase_carbamoylase"/>
    <property type="match status" value="1"/>
</dbReference>
<evidence type="ECO:0000313" key="4">
    <source>
        <dbReference type="EMBL" id="MCG7507478.1"/>
    </source>
</evidence>
<protein>
    <submittedName>
        <fullName evidence="4">Zn-dependent hydrolase</fullName>
    </submittedName>
</protein>
<feature type="domain" description="Peptidase M20 dimerisation" evidence="3">
    <location>
        <begin position="215"/>
        <end position="315"/>
    </location>
</feature>